<protein>
    <submittedName>
        <fullName evidence="1">Uncharacterized protein</fullName>
    </submittedName>
</protein>
<dbReference type="AlphaFoldDB" id="A0A7S3VHY5"/>
<evidence type="ECO:0000313" key="1">
    <source>
        <dbReference type="EMBL" id="CAE0486766.1"/>
    </source>
</evidence>
<name>A0A7S3VHY5_DUNTE</name>
<sequence>MHRPSTARMHCWNAHAVQSLLDSCKCSCDCMSTSTNRSLFSCNFLGVGSVGALSFCEAGQSVVCLVLASAGALIYKDWGSRLQALVACASHKEGCKVELYAWHEKVLGCPCCKIGYALLVTTKAQGCIALSLRKVERVGCICHKEGYKGGLHT</sequence>
<organism evidence="1">
    <name type="scientific">Dunaliella tertiolecta</name>
    <name type="common">Green alga</name>
    <dbReference type="NCBI Taxonomy" id="3047"/>
    <lineage>
        <taxon>Eukaryota</taxon>
        <taxon>Viridiplantae</taxon>
        <taxon>Chlorophyta</taxon>
        <taxon>core chlorophytes</taxon>
        <taxon>Chlorophyceae</taxon>
        <taxon>CS clade</taxon>
        <taxon>Chlamydomonadales</taxon>
        <taxon>Dunaliellaceae</taxon>
        <taxon>Dunaliella</taxon>
    </lineage>
</organism>
<accession>A0A7S3VHY5</accession>
<reference evidence="1" key="1">
    <citation type="submission" date="2021-01" db="EMBL/GenBank/DDBJ databases">
        <authorList>
            <person name="Corre E."/>
            <person name="Pelletier E."/>
            <person name="Niang G."/>
            <person name="Scheremetjew M."/>
            <person name="Finn R."/>
            <person name="Kale V."/>
            <person name="Holt S."/>
            <person name="Cochrane G."/>
            <person name="Meng A."/>
            <person name="Brown T."/>
            <person name="Cohen L."/>
        </authorList>
    </citation>
    <scope>NUCLEOTIDE SEQUENCE</scope>
    <source>
        <strain evidence="1">CCMP1320</strain>
    </source>
</reference>
<gene>
    <name evidence="1" type="ORF">DTER00134_LOCUS1805</name>
</gene>
<proteinExistence type="predicted"/>
<dbReference type="EMBL" id="HBIP01003900">
    <property type="protein sequence ID" value="CAE0486766.1"/>
    <property type="molecule type" value="Transcribed_RNA"/>
</dbReference>